<dbReference type="Pfam" id="PF00583">
    <property type="entry name" value="Acetyltransf_1"/>
    <property type="match status" value="1"/>
</dbReference>
<dbReference type="CDD" id="cd04301">
    <property type="entry name" value="NAT_SF"/>
    <property type="match status" value="1"/>
</dbReference>
<evidence type="ECO:0000313" key="2">
    <source>
        <dbReference type="EMBL" id="PSK91628.1"/>
    </source>
</evidence>
<dbReference type="Proteomes" id="UP000240572">
    <property type="component" value="Unassembled WGS sequence"/>
</dbReference>
<sequence>MEIKHCVLQDTNEIMSLYEAARNLQIQRKMVVWPFFEDTFIQKEIAEKRQWKIIVDRAIACNWAVTFEDREIWGEKDINDAIYIHRICTKPELRGNRYIDAIVNWAKQYALKMGKRFVRLDTLGNNTRLIEHYTSAGFDFKGMVQLTDTGNLPAHYQNERNCCLFEMDVPTAGIYL</sequence>
<protein>
    <submittedName>
        <fullName evidence="2">Acetyltransferase (GNAT) family protein</fullName>
    </submittedName>
</protein>
<dbReference type="EMBL" id="PYGD01000005">
    <property type="protein sequence ID" value="PSK91628.1"/>
    <property type="molecule type" value="Genomic_DNA"/>
</dbReference>
<dbReference type="SUPFAM" id="SSF55729">
    <property type="entry name" value="Acyl-CoA N-acyltransferases (Nat)"/>
    <property type="match status" value="1"/>
</dbReference>
<dbReference type="OrthoDB" id="758560at2"/>
<dbReference type="PROSITE" id="PS51186">
    <property type="entry name" value="GNAT"/>
    <property type="match status" value="1"/>
</dbReference>
<name>A0A2P8D322_9BACT</name>
<feature type="domain" description="N-acetyltransferase" evidence="1">
    <location>
        <begin position="19"/>
        <end position="159"/>
    </location>
</feature>
<reference evidence="2 3" key="1">
    <citation type="submission" date="2018-03" db="EMBL/GenBank/DDBJ databases">
        <title>Genomic Encyclopedia of Type Strains, Phase III (KMG-III): the genomes of soil and plant-associated and newly described type strains.</title>
        <authorList>
            <person name="Whitman W."/>
        </authorList>
    </citation>
    <scope>NUCLEOTIDE SEQUENCE [LARGE SCALE GENOMIC DNA]</scope>
    <source>
        <strain evidence="2 3">CGMCC 1.12700</strain>
    </source>
</reference>
<evidence type="ECO:0000259" key="1">
    <source>
        <dbReference type="PROSITE" id="PS51186"/>
    </source>
</evidence>
<keyword evidence="3" id="KW-1185">Reference proteome</keyword>
<dbReference type="RefSeq" id="WP_106523522.1">
    <property type="nucleotide sequence ID" value="NZ_PYGD01000005.1"/>
</dbReference>
<accession>A0A2P8D322</accession>
<dbReference type="AlphaFoldDB" id="A0A2P8D322"/>
<dbReference type="GO" id="GO:0016747">
    <property type="term" value="F:acyltransferase activity, transferring groups other than amino-acyl groups"/>
    <property type="evidence" value="ECO:0007669"/>
    <property type="project" value="InterPro"/>
</dbReference>
<comment type="caution">
    <text evidence="2">The sequence shown here is derived from an EMBL/GenBank/DDBJ whole genome shotgun (WGS) entry which is preliminary data.</text>
</comment>
<keyword evidence="2" id="KW-0808">Transferase</keyword>
<dbReference type="InterPro" id="IPR016181">
    <property type="entry name" value="Acyl_CoA_acyltransferase"/>
</dbReference>
<organism evidence="2 3">
    <name type="scientific">Taibaiella chishuiensis</name>
    <dbReference type="NCBI Taxonomy" id="1434707"/>
    <lineage>
        <taxon>Bacteria</taxon>
        <taxon>Pseudomonadati</taxon>
        <taxon>Bacteroidota</taxon>
        <taxon>Chitinophagia</taxon>
        <taxon>Chitinophagales</taxon>
        <taxon>Chitinophagaceae</taxon>
        <taxon>Taibaiella</taxon>
    </lineage>
</organism>
<gene>
    <name evidence="2" type="ORF">B0I18_105213</name>
</gene>
<dbReference type="Gene3D" id="3.40.630.30">
    <property type="match status" value="1"/>
</dbReference>
<dbReference type="InterPro" id="IPR000182">
    <property type="entry name" value="GNAT_dom"/>
</dbReference>
<evidence type="ECO:0000313" key="3">
    <source>
        <dbReference type="Proteomes" id="UP000240572"/>
    </source>
</evidence>
<proteinExistence type="predicted"/>